<proteinExistence type="predicted"/>
<evidence type="ECO:0000256" key="1">
    <source>
        <dbReference type="ARBA" id="ARBA00022649"/>
    </source>
</evidence>
<keyword evidence="1" id="KW-1277">Toxin-antitoxin system</keyword>
<dbReference type="Pfam" id="PF05016">
    <property type="entry name" value="ParE_toxin"/>
    <property type="match status" value="1"/>
</dbReference>
<protein>
    <submittedName>
        <fullName evidence="2">Toxin-antitoxin system toxin RelE/ParE family protein</fullName>
    </submittedName>
</protein>
<dbReference type="HOGENOM" id="CLU_147162_11_5_5"/>
<reference evidence="2 3" key="1">
    <citation type="submission" date="2013-12" db="EMBL/GenBank/DDBJ databases">
        <title>Complete genome sequence of Rhizobium etli bv. mimosae IE4771.</title>
        <authorList>
            <person name="Bustos P."/>
            <person name="Santamaria R.I."/>
            <person name="Lozano L."/>
            <person name="Ormeno-Orrillo E."/>
            <person name="Rogel M.A."/>
            <person name="Romero D."/>
            <person name="Cevallos M.A."/>
            <person name="Martinez-Romero E."/>
            <person name="Gonzalez V."/>
        </authorList>
    </citation>
    <scope>NUCLEOTIDE SEQUENCE [LARGE SCALE GENOMIC DNA]</scope>
    <source>
        <strain evidence="2 3">IE4771</strain>
    </source>
</reference>
<dbReference type="InterPro" id="IPR035093">
    <property type="entry name" value="RelE/ParE_toxin_dom_sf"/>
</dbReference>
<evidence type="ECO:0000313" key="3">
    <source>
        <dbReference type="Proteomes" id="UP000027180"/>
    </source>
</evidence>
<evidence type="ECO:0000313" key="2">
    <source>
        <dbReference type="EMBL" id="AIC28418.1"/>
    </source>
</evidence>
<dbReference type="RefSeq" id="WP_010055438.1">
    <property type="nucleotide sequence ID" value="NZ_CP006986.1"/>
</dbReference>
<dbReference type="Proteomes" id="UP000027180">
    <property type="component" value="Chromosome"/>
</dbReference>
<dbReference type="EMBL" id="CP006986">
    <property type="protein sequence ID" value="AIC28418.1"/>
    <property type="molecule type" value="Genomic_DNA"/>
</dbReference>
<sequence length="63" mass="7147">MSLRIKWTHRALARLDHIGAYIARHDPGAASRVIIRIRSIVESLPDHPLMGKAGRVRAHGRWC</sequence>
<name>A0A060HZM3_RHIET</name>
<dbReference type="Gene3D" id="3.30.2310.20">
    <property type="entry name" value="RelE-like"/>
    <property type="match status" value="1"/>
</dbReference>
<dbReference type="InterPro" id="IPR007712">
    <property type="entry name" value="RelE/ParE_toxin"/>
</dbReference>
<dbReference type="AlphaFoldDB" id="A0A060HZM3"/>
<dbReference type="KEGG" id="rei:IE4771_CH03335"/>
<accession>A0A060HZM3</accession>
<organism evidence="2 3">
    <name type="scientific">Rhizobium etli bv. mimosae str. IE4771</name>
    <dbReference type="NCBI Taxonomy" id="1432050"/>
    <lineage>
        <taxon>Bacteria</taxon>
        <taxon>Pseudomonadati</taxon>
        <taxon>Pseudomonadota</taxon>
        <taxon>Alphaproteobacteria</taxon>
        <taxon>Hyphomicrobiales</taxon>
        <taxon>Rhizobiaceae</taxon>
        <taxon>Rhizobium/Agrobacterium group</taxon>
        <taxon>Rhizobium</taxon>
    </lineage>
</organism>
<gene>
    <name evidence="2" type="ORF">IE4771_CH03335</name>
</gene>